<dbReference type="Pfam" id="PF25000">
    <property type="entry name" value="DUF7779"/>
    <property type="match status" value="1"/>
</dbReference>
<evidence type="ECO:0000313" key="5">
    <source>
        <dbReference type="Proteomes" id="UP001586593"/>
    </source>
</evidence>
<feature type="domain" description="DUF7708" evidence="2">
    <location>
        <begin position="134"/>
        <end position="259"/>
    </location>
</feature>
<reference evidence="4 5" key="1">
    <citation type="journal article" date="2024" name="Commun. Biol.">
        <title>Comparative genomic analysis of thermophilic fungi reveals convergent evolutionary adaptations and gene losses.</title>
        <authorList>
            <person name="Steindorff A.S."/>
            <person name="Aguilar-Pontes M.V."/>
            <person name="Robinson A.J."/>
            <person name="Andreopoulos B."/>
            <person name="LaButti K."/>
            <person name="Kuo A."/>
            <person name="Mondo S."/>
            <person name="Riley R."/>
            <person name="Otillar R."/>
            <person name="Haridas S."/>
            <person name="Lipzen A."/>
            <person name="Grimwood J."/>
            <person name="Schmutz J."/>
            <person name="Clum A."/>
            <person name="Reid I.D."/>
            <person name="Moisan M.C."/>
            <person name="Butler G."/>
            <person name="Nguyen T.T.M."/>
            <person name="Dewar K."/>
            <person name="Conant G."/>
            <person name="Drula E."/>
            <person name="Henrissat B."/>
            <person name="Hansel C."/>
            <person name="Singer S."/>
            <person name="Hutchinson M.I."/>
            <person name="de Vries R.P."/>
            <person name="Natvig D.O."/>
            <person name="Powell A.J."/>
            <person name="Tsang A."/>
            <person name="Grigoriev I.V."/>
        </authorList>
    </citation>
    <scope>NUCLEOTIDE SEQUENCE [LARGE SCALE GENOMIC DNA]</scope>
    <source>
        <strain evidence="4 5">ATCC 24622</strain>
    </source>
</reference>
<evidence type="ECO:0000259" key="2">
    <source>
        <dbReference type="Pfam" id="PF24809"/>
    </source>
</evidence>
<feature type="region of interest" description="Disordered" evidence="1">
    <location>
        <begin position="12"/>
        <end position="39"/>
    </location>
</feature>
<dbReference type="InterPro" id="IPR056681">
    <property type="entry name" value="DUF7779"/>
</dbReference>
<dbReference type="InterPro" id="IPR056125">
    <property type="entry name" value="DUF7708"/>
</dbReference>
<dbReference type="SUPFAM" id="SSF52540">
    <property type="entry name" value="P-loop containing nucleoside triphosphate hydrolases"/>
    <property type="match status" value="1"/>
</dbReference>
<organism evidence="4 5">
    <name type="scientific">Phialemonium thermophilum</name>
    <dbReference type="NCBI Taxonomy" id="223376"/>
    <lineage>
        <taxon>Eukaryota</taxon>
        <taxon>Fungi</taxon>
        <taxon>Dikarya</taxon>
        <taxon>Ascomycota</taxon>
        <taxon>Pezizomycotina</taxon>
        <taxon>Sordariomycetes</taxon>
        <taxon>Sordariomycetidae</taxon>
        <taxon>Cephalothecales</taxon>
        <taxon>Cephalothecaceae</taxon>
        <taxon>Phialemonium</taxon>
    </lineage>
</organism>
<evidence type="ECO:0000313" key="4">
    <source>
        <dbReference type="EMBL" id="KAL1868436.1"/>
    </source>
</evidence>
<dbReference type="PANTHER" id="PTHR35205">
    <property type="entry name" value="NB-ARC AND TPR DOMAIN PROTEIN"/>
    <property type="match status" value="1"/>
</dbReference>
<dbReference type="EMBL" id="JAZHXJ010000216">
    <property type="protein sequence ID" value="KAL1868436.1"/>
    <property type="molecule type" value="Genomic_DNA"/>
</dbReference>
<dbReference type="InterPro" id="IPR027417">
    <property type="entry name" value="P-loop_NTPase"/>
</dbReference>
<name>A0ABR3WYA9_9PEZI</name>
<feature type="domain" description="DUF7779" evidence="3">
    <location>
        <begin position="550"/>
        <end position="648"/>
    </location>
</feature>
<evidence type="ECO:0000259" key="3">
    <source>
        <dbReference type="Pfam" id="PF25000"/>
    </source>
</evidence>
<sequence length="1046" mass="118682">MEFLLCCLPSSERNARKPPKYTEYSSDDDVSPGKTKGKKEKIINLLDDEGESYQKDQWQMVIEEKRQALQAVRPRLLRKFGEDPASSLLIDHVPEISPQKFLQSLTTTYTENGHATRMTRVREIFSSMKPFVAAVNTLVQNDTIASLVWGSLTLVFESVLRYASFWDDLRTMFEDVAQALPRFQGYVQVLQTPRLHEALRSVYATFIDLCIMTLDCLSTPRCYMALRVQWSSFASQFEDRRKLLGKLNADFEKEAQFAHIQKADQRHKQVMGVLEKNGESTEQVHPAKSTQLRSNVPVPRNEQFTGRDDTLALMHSTLEPGFDGDVKSRSFRSCLLHAVGGMGKTETAIEYTYRFGQHYSYIIWLRAQTKVLLQESFNDAVTKFGIVPDSKMPSGRIKDAAMDWFRTTEEPWLLIYDNVEEISILQEYWPVAPRGAAIVTTQNPTFSHWTSQAIQLDPLSASEGSKLIQKYLRRGDSEKGPAEQLSTTLGGMPLAITHFAGYISRSQCPIEHITVNLNQRLRASRIWKMDQQISSSRKYQYTLNTVWELAFHRLTPDARLLLEFLAFLDPDNVPVDLFIGTKGEQRGADLPAAEKTSEWQYWDVDRFNDAISILLERNLVHRTVLDDIDSLRTHRALQLCVLQQLDEDLPKRAARFSEVVAIVRKALPRANVVKRGDDGHLSQFAKYIPQVSSLQKVFQSSEPAIEGTLDFALVLNDASYYSYTQDNGYAALTFAETGEAICSSMPNDDKAKDILPDFLAVMSAILYSQGLSGRQRALEGSRRVVELRKKALAGIPPDEWTELQTVNFTRAHADLGWVLCEGNSVREAAPLFQLCVENYKRIKNESRLALVLANQLTVLSTSQKASETREQGRLALSKIESLVDQNSPLAILIKYQVCLAYFTIGDVQEALDLVEQVFQSRSMDLGRSDHLTLGSQYCLAVFLQNLGNLEDSESNLREILENGHRSDSWVEDDIVRVKFRLSIVLRAQERLEEADKVLDDIKNHVGRLRPSGSTDFTDADDMALLDWRVTLDHGRTAGMWSNGKYW</sequence>
<dbReference type="Pfam" id="PF24809">
    <property type="entry name" value="DUF7708"/>
    <property type="match status" value="1"/>
</dbReference>
<dbReference type="Gene3D" id="1.25.40.10">
    <property type="entry name" value="Tetratricopeptide repeat domain"/>
    <property type="match status" value="1"/>
</dbReference>
<comment type="caution">
    <text evidence="4">The sequence shown here is derived from an EMBL/GenBank/DDBJ whole genome shotgun (WGS) entry which is preliminary data.</text>
</comment>
<evidence type="ECO:0008006" key="6">
    <source>
        <dbReference type="Google" id="ProtNLM"/>
    </source>
</evidence>
<gene>
    <name evidence="4" type="ORF">VTK73DRAFT_3675</name>
</gene>
<keyword evidence="5" id="KW-1185">Reference proteome</keyword>
<evidence type="ECO:0000256" key="1">
    <source>
        <dbReference type="SAM" id="MobiDB-lite"/>
    </source>
</evidence>
<dbReference type="SUPFAM" id="SSF48452">
    <property type="entry name" value="TPR-like"/>
    <property type="match status" value="1"/>
</dbReference>
<dbReference type="PANTHER" id="PTHR35205:SF1">
    <property type="entry name" value="ZU5 DOMAIN-CONTAINING PROTEIN"/>
    <property type="match status" value="1"/>
</dbReference>
<dbReference type="InterPro" id="IPR011990">
    <property type="entry name" value="TPR-like_helical_dom_sf"/>
</dbReference>
<dbReference type="Gene3D" id="3.40.50.300">
    <property type="entry name" value="P-loop containing nucleotide triphosphate hydrolases"/>
    <property type="match status" value="1"/>
</dbReference>
<protein>
    <recommendedName>
        <fullName evidence="6">NB-ARC domain-containing protein</fullName>
    </recommendedName>
</protein>
<proteinExistence type="predicted"/>
<accession>A0ABR3WYA9</accession>
<dbReference type="Proteomes" id="UP001586593">
    <property type="component" value="Unassembled WGS sequence"/>
</dbReference>